<dbReference type="InterPro" id="IPR029065">
    <property type="entry name" value="Enolase_C-like"/>
</dbReference>
<dbReference type="Gene3D" id="3.20.20.120">
    <property type="entry name" value="Enolase-like C-terminal domain"/>
    <property type="match status" value="1"/>
</dbReference>
<dbReference type="PANTHER" id="PTHR13794:SF58">
    <property type="entry name" value="MITOCHONDRIAL ENOLASE SUPERFAMILY MEMBER 1"/>
    <property type="match status" value="1"/>
</dbReference>
<dbReference type="GO" id="GO:0009063">
    <property type="term" value="P:amino acid catabolic process"/>
    <property type="evidence" value="ECO:0007669"/>
    <property type="project" value="InterPro"/>
</dbReference>
<dbReference type="EMBL" id="AZHW01000526">
    <property type="protein sequence ID" value="ETW98738.1"/>
    <property type="molecule type" value="Genomic_DNA"/>
</dbReference>
<feature type="domain" description="Mandelate racemase/muconate lactonizing enzyme C-terminal" evidence="4">
    <location>
        <begin position="139"/>
        <end position="235"/>
    </location>
</feature>
<evidence type="ECO:0000313" key="5">
    <source>
        <dbReference type="EMBL" id="ETW98738.1"/>
    </source>
</evidence>
<sequence>MKVTDLSCTMINWKSEPWNTGTGSFGGNRLLGIVKVSTDEGIEGHAFLGSSRQGADAYVGPMIEFVKPFLVGRNPLDIGAIWEKLWKMNRNVSTNAIGAVDVALWDIAGQVAGLPIHRLLGTCRDSVPAYASSGLLPSPKAYGEEALHFKNLGWPAYKIHPAAIPKDDIEICQAVREAVGDDMILMLDSMWSYCYEDAVRVGRAIEELDYYWYEDPLVEEDLYNYIKLRNKLDIPIMSVEYAPGRLYGMAQWVTQQATDILRGDVAVTGGITPLIKICHMAEAFRMKCEIHHGGNSLNNVANLHVTMAVPNCEFYEV</sequence>
<dbReference type="PROSITE" id="PS00908">
    <property type="entry name" value="MR_MLE_1"/>
    <property type="match status" value="1"/>
</dbReference>
<dbReference type="SUPFAM" id="SSF51604">
    <property type="entry name" value="Enolase C-terminal domain-like"/>
    <property type="match status" value="1"/>
</dbReference>
<dbReference type="Gene3D" id="3.30.390.10">
    <property type="entry name" value="Enolase-like, N-terminal domain"/>
    <property type="match status" value="1"/>
</dbReference>
<dbReference type="InterPro" id="IPR013342">
    <property type="entry name" value="Mandelate_racemase_C"/>
</dbReference>
<dbReference type="InterPro" id="IPR036849">
    <property type="entry name" value="Enolase-like_C_sf"/>
</dbReference>
<dbReference type="Proteomes" id="UP000019141">
    <property type="component" value="Unassembled WGS sequence"/>
</dbReference>
<dbReference type="GO" id="GO:0016052">
    <property type="term" value="P:carbohydrate catabolic process"/>
    <property type="evidence" value="ECO:0007669"/>
    <property type="project" value="TreeGrafter"/>
</dbReference>
<protein>
    <submittedName>
        <fullName evidence="5">Mandelate racemase</fullName>
    </submittedName>
</protein>
<dbReference type="InterPro" id="IPR013341">
    <property type="entry name" value="Mandelate_racemase_N_dom"/>
</dbReference>
<dbReference type="GO" id="GO:0000287">
    <property type="term" value="F:magnesium ion binding"/>
    <property type="evidence" value="ECO:0007669"/>
    <property type="project" value="TreeGrafter"/>
</dbReference>
<dbReference type="InterPro" id="IPR046945">
    <property type="entry name" value="RHMD-like"/>
</dbReference>
<comment type="cofactor">
    <cofactor evidence="1">
        <name>Mg(2+)</name>
        <dbReference type="ChEBI" id="CHEBI:18420"/>
    </cofactor>
</comment>
<evidence type="ECO:0000256" key="1">
    <source>
        <dbReference type="ARBA" id="ARBA00001946"/>
    </source>
</evidence>
<evidence type="ECO:0000259" key="4">
    <source>
        <dbReference type="SMART" id="SM00922"/>
    </source>
</evidence>
<keyword evidence="2" id="KW-0479">Metal-binding</keyword>
<dbReference type="InterPro" id="IPR018110">
    <property type="entry name" value="Mandel_Rmase/mucon_lact_enz_CS"/>
</dbReference>
<dbReference type="AlphaFoldDB" id="W4LKW3"/>
<dbReference type="Pfam" id="PF13378">
    <property type="entry name" value="MR_MLE_C"/>
    <property type="match status" value="1"/>
</dbReference>
<name>W4LKW3_ENTF1</name>
<dbReference type="HOGENOM" id="CLU_030273_3_0_7"/>
<reference evidence="5 6" key="1">
    <citation type="journal article" date="2014" name="Nature">
        <title>An environmental bacterial taxon with a large and distinct metabolic repertoire.</title>
        <authorList>
            <person name="Wilson M.C."/>
            <person name="Mori T."/>
            <person name="Ruckert C."/>
            <person name="Uria A.R."/>
            <person name="Helf M.J."/>
            <person name="Takada K."/>
            <person name="Gernert C."/>
            <person name="Steffens U.A."/>
            <person name="Heycke N."/>
            <person name="Schmitt S."/>
            <person name="Rinke C."/>
            <person name="Helfrich E.J."/>
            <person name="Brachmann A.O."/>
            <person name="Gurgui C."/>
            <person name="Wakimoto T."/>
            <person name="Kracht M."/>
            <person name="Crusemann M."/>
            <person name="Hentschel U."/>
            <person name="Abe I."/>
            <person name="Matsunaga S."/>
            <person name="Kalinowski J."/>
            <person name="Takeyama H."/>
            <person name="Piel J."/>
        </authorList>
    </citation>
    <scope>NUCLEOTIDE SEQUENCE [LARGE SCALE GENOMIC DNA]</scope>
    <source>
        <strain evidence="6">TSY1</strain>
    </source>
</reference>
<dbReference type="SUPFAM" id="SSF54826">
    <property type="entry name" value="Enolase N-terminal domain-like"/>
    <property type="match status" value="1"/>
</dbReference>
<dbReference type="SFLD" id="SFLDG00179">
    <property type="entry name" value="mandelate_racemase"/>
    <property type="match status" value="1"/>
</dbReference>
<evidence type="ECO:0000313" key="6">
    <source>
        <dbReference type="Proteomes" id="UP000019141"/>
    </source>
</evidence>
<proteinExistence type="predicted"/>
<feature type="non-terminal residue" evidence="5">
    <location>
        <position position="317"/>
    </location>
</feature>
<comment type="caution">
    <text evidence="5">The sequence shown here is derived from an EMBL/GenBank/DDBJ whole genome shotgun (WGS) entry which is preliminary data.</text>
</comment>
<gene>
    <name evidence="5" type="ORF">ETSY1_17565</name>
</gene>
<dbReference type="GO" id="GO:0016836">
    <property type="term" value="F:hydro-lyase activity"/>
    <property type="evidence" value="ECO:0007669"/>
    <property type="project" value="TreeGrafter"/>
</dbReference>
<accession>W4LKW3</accession>
<evidence type="ECO:0000256" key="3">
    <source>
        <dbReference type="ARBA" id="ARBA00022842"/>
    </source>
</evidence>
<dbReference type="SFLD" id="SFLDS00001">
    <property type="entry name" value="Enolase"/>
    <property type="match status" value="1"/>
</dbReference>
<keyword evidence="6" id="KW-1185">Reference proteome</keyword>
<organism evidence="5 6">
    <name type="scientific">Entotheonella factor</name>
    <dbReference type="NCBI Taxonomy" id="1429438"/>
    <lineage>
        <taxon>Bacteria</taxon>
        <taxon>Pseudomonadati</taxon>
        <taxon>Nitrospinota/Tectimicrobiota group</taxon>
        <taxon>Candidatus Tectimicrobiota</taxon>
        <taxon>Candidatus Entotheonellia</taxon>
        <taxon>Candidatus Entotheonellales</taxon>
        <taxon>Candidatus Entotheonellaceae</taxon>
        <taxon>Candidatus Entotheonella</taxon>
    </lineage>
</organism>
<keyword evidence="3" id="KW-0460">Magnesium</keyword>
<dbReference type="Pfam" id="PF02746">
    <property type="entry name" value="MR_MLE_N"/>
    <property type="match status" value="1"/>
</dbReference>
<dbReference type="SMART" id="SM00922">
    <property type="entry name" value="MR_MLE"/>
    <property type="match status" value="1"/>
</dbReference>
<evidence type="ECO:0000256" key="2">
    <source>
        <dbReference type="ARBA" id="ARBA00022723"/>
    </source>
</evidence>
<dbReference type="InterPro" id="IPR029017">
    <property type="entry name" value="Enolase-like_N"/>
</dbReference>
<dbReference type="PANTHER" id="PTHR13794">
    <property type="entry name" value="ENOLASE SUPERFAMILY, MANDELATE RACEMASE"/>
    <property type="match status" value="1"/>
</dbReference>